<dbReference type="GO" id="GO:0005524">
    <property type="term" value="F:ATP binding"/>
    <property type="evidence" value="ECO:0007669"/>
    <property type="project" value="UniProtKB-KW"/>
</dbReference>
<dbReference type="Gene3D" id="1.10.3290.10">
    <property type="entry name" value="Fido-like domain"/>
    <property type="match status" value="1"/>
</dbReference>
<sequence length="279" mass="31964">MKTMEYNSRFLENTSIFTTAEEDYLESLANEYSIDQLLRNRRQYENRTVDYAYVSGKIEGNQYSRKGAAMLLQYGFTEAGRTYQDAAMLVNLRDAFAAVMKNAGGNITDVLSKHYVQAVHSQVAAQLLRTEARGQVRRRPVAISGSGYLPLASPCALEYAFEKMLETAGKITRPFSQAVYVHCNLAYLQYFEDGNKRTSRLMQTAILAAHQLTPIFLQEKSIPDYLTSVPHYYETGDYTLYKRLFLKEYKHTIEELQGKAPEQLLAEKRALERIRGSRR</sequence>
<dbReference type="Proteomes" id="UP000469462">
    <property type="component" value="Unassembled WGS sequence"/>
</dbReference>
<reference evidence="4 5" key="1">
    <citation type="submission" date="2019-10" db="EMBL/GenBank/DDBJ databases">
        <title>Genome diversity of Sutterella seckii.</title>
        <authorList>
            <person name="Chaplin A.V."/>
            <person name="Sokolova S.R."/>
            <person name="Mosin K.A."/>
            <person name="Ivanova E.L."/>
            <person name="Kochetkova T.O."/>
            <person name="Goltsov A.Y."/>
            <person name="Trofimov D.Y."/>
            <person name="Efimov B.A."/>
        </authorList>
    </citation>
    <scope>NUCLEOTIDE SEQUENCE [LARGE SCALE GENOMIC DNA]</scope>
    <source>
        <strain evidence="4 5">ASD3426</strain>
    </source>
</reference>
<dbReference type="InterPro" id="IPR003812">
    <property type="entry name" value="Fido"/>
</dbReference>
<dbReference type="EMBL" id="WEHW01000030">
    <property type="protein sequence ID" value="KAB7650726.1"/>
    <property type="molecule type" value="Genomic_DNA"/>
</dbReference>
<dbReference type="PANTHER" id="PTHR13504:SF38">
    <property type="entry name" value="FIDO DOMAIN-CONTAINING PROTEIN"/>
    <property type="match status" value="1"/>
</dbReference>
<dbReference type="Pfam" id="PF02661">
    <property type="entry name" value="Fic"/>
    <property type="match status" value="1"/>
</dbReference>
<dbReference type="InterPro" id="IPR040198">
    <property type="entry name" value="Fido_containing"/>
</dbReference>
<keyword evidence="1" id="KW-0067">ATP-binding</keyword>
<organism evidence="4 5">
    <name type="scientific">Sutterella seckii</name>
    <dbReference type="NCBI Taxonomy" id="1944635"/>
    <lineage>
        <taxon>Bacteria</taxon>
        <taxon>Pseudomonadati</taxon>
        <taxon>Pseudomonadota</taxon>
        <taxon>Betaproteobacteria</taxon>
        <taxon>Burkholderiales</taxon>
        <taxon>Sutterellaceae</taxon>
        <taxon>Sutterella</taxon>
    </lineage>
</organism>
<dbReference type="PANTHER" id="PTHR13504">
    <property type="entry name" value="FIDO DOMAIN-CONTAINING PROTEIN DDB_G0283145"/>
    <property type="match status" value="1"/>
</dbReference>
<dbReference type="SUPFAM" id="SSF140931">
    <property type="entry name" value="Fic-like"/>
    <property type="match status" value="1"/>
</dbReference>
<feature type="domain" description="Fido" evidence="3">
    <location>
        <begin position="111"/>
        <end position="247"/>
    </location>
</feature>
<evidence type="ECO:0000256" key="1">
    <source>
        <dbReference type="PIRSR" id="PIRSR640198-2"/>
    </source>
</evidence>
<keyword evidence="5" id="KW-1185">Reference proteome</keyword>
<accession>A0AAI9WMW9</accession>
<name>A0AAI9WMW9_9BURK</name>
<evidence type="ECO:0000313" key="4">
    <source>
        <dbReference type="EMBL" id="KAB7650726.1"/>
    </source>
</evidence>
<keyword evidence="1" id="KW-0547">Nucleotide-binding</keyword>
<evidence type="ECO:0000313" key="5">
    <source>
        <dbReference type="Proteomes" id="UP000469462"/>
    </source>
</evidence>
<feature type="binding site" evidence="1">
    <location>
        <begin position="193"/>
        <end position="200"/>
    </location>
    <ligand>
        <name>ATP</name>
        <dbReference type="ChEBI" id="CHEBI:30616"/>
    </ligand>
</feature>
<dbReference type="InterPro" id="IPR036597">
    <property type="entry name" value="Fido-like_dom_sf"/>
</dbReference>
<feature type="site" description="Important for autoinhibition of adenylyltransferase activity" evidence="2">
    <location>
        <position position="59"/>
    </location>
</feature>
<protein>
    <submittedName>
        <fullName evidence="4">Fic family protein</fullName>
    </submittedName>
</protein>
<evidence type="ECO:0000256" key="2">
    <source>
        <dbReference type="PIRSR" id="PIRSR640198-3"/>
    </source>
</evidence>
<gene>
    <name evidence="4" type="ORF">GBM96_08065</name>
</gene>
<proteinExistence type="predicted"/>
<dbReference type="AlphaFoldDB" id="A0AAI9WMW9"/>
<evidence type="ECO:0000259" key="3">
    <source>
        <dbReference type="PROSITE" id="PS51459"/>
    </source>
</evidence>
<dbReference type="PROSITE" id="PS51459">
    <property type="entry name" value="FIDO"/>
    <property type="match status" value="1"/>
</dbReference>
<comment type="caution">
    <text evidence="4">The sequence shown here is derived from an EMBL/GenBank/DDBJ whole genome shotgun (WGS) entry which is preliminary data.</text>
</comment>